<proteinExistence type="predicted"/>
<dbReference type="InterPro" id="IPR035914">
    <property type="entry name" value="Sperma_CUB_dom_sf"/>
</dbReference>
<dbReference type="InterPro" id="IPR000859">
    <property type="entry name" value="CUB_dom"/>
</dbReference>
<dbReference type="Proteomes" id="UP000682733">
    <property type="component" value="Unassembled WGS sequence"/>
</dbReference>
<reference evidence="5" key="1">
    <citation type="submission" date="2021-02" db="EMBL/GenBank/DDBJ databases">
        <authorList>
            <person name="Nowell W R."/>
        </authorList>
    </citation>
    <scope>NUCLEOTIDE SEQUENCE</scope>
</reference>
<dbReference type="SMART" id="SM00192">
    <property type="entry name" value="LDLa"/>
    <property type="match status" value="1"/>
</dbReference>
<dbReference type="SMART" id="SM00042">
    <property type="entry name" value="CUB"/>
    <property type="match status" value="1"/>
</dbReference>
<dbReference type="InterPro" id="IPR023415">
    <property type="entry name" value="LDLR_class-A_CS"/>
</dbReference>
<keyword evidence="3" id="KW-0732">Signal</keyword>
<dbReference type="CDD" id="cd00041">
    <property type="entry name" value="CUB"/>
    <property type="match status" value="1"/>
</dbReference>
<sequence>MAVVASLLSSLILFSVIISATYAILGSGDKIYMDKLCQSVIQLDGETKPGVSFSFTSSAKYKADTNCTLTFKTAQKNQNIIVTVEKLDISDFDDVTCGDYLKIYDGKFGGTVLNKNAAEQCGSSTRYYVSTSDAVVFHFVSNKARESRGFKASVALHFPLVNACPQQLGFYLCHNKNCISKLLTCDNHNHCGDNSDELSCGVGKK</sequence>
<dbReference type="EMBL" id="CAJOBA010053244">
    <property type="protein sequence ID" value="CAF4263092.1"/>
    <property type="molecule type" value="Genomic_DNA"/>
</dbReference>
<dbReference type="PANTHER" id="PTHR24652">
    <property type="entry name" value="LOW-DENSITY LIPOPROTEIN RECEPTOR CLASS A DOMAIN-CONTAINING PROTEIN 2"/>
    <property type="match status" value="1"/>
</dbReference>
<dbReference type="Pfam" id="PF00057">
    <property type="entry name" value="Ldl_recept_a"/>
    <property type="match status" value="1"/>
</dbReference>
<evidence type="ECO:0000256" key="3">
    <source>
        <dbReference type="SAM" id="SignalP"/>
    </source>
</evidence>
<dbReference type="PROSITE" id="PS01180">
    <property type="entry name" value="CUB"/>
    <property type="match status" value="1"/>
</dbReference>
<evidence type="ECO:0000313" key="7">
    <source>
        <dbReference type="Proteomes" id="UP000677228"/>
    </source>
</evidence>
<dbReference type="Gene3D" id="4.10.400.10">
    <property type="entry name" value="Low-density Lipoprotein Receptor"/>
    <property type="match status" value="1"/>
</dbReference>
<gene>
    <name evidence="5" type="ORF">OVA965_LOCUS35662</name>
    <name evidence="6" type="ORF">TMI583_LOCUS36637</name>
</gene>
<comment type="caution">
    <text evidence="2">Lacks conserved residue(s) required for the propagation of feature annotation.</text>
</comment>
<dbReference type="SUPFAM" id="SSF57424">
    <property type="entry name" value="LDL receptor-like module"/>
    <property type="match status" value="1"/>
</dbReference>
<dbReference type="CDD" id="cd00112">
    <property type="entry name" value="LDLa"/>
    <property type="match status" value="1"/>
</dbReference>
<dbReference type="PROSITE" id="PS01209">
    <property type="entry name" value="LDLRA_1"/>
    <property type="match status" value="1"/>
</dbReference>
<feature type="chain" id="PRO_5035646843" description="CUB domain-containing protein" evidence="3">
    <location>
        <begin position="24"/>
        <end position="205"/>
    </location>
</feature>
<dbReference type="Proteomes" id="UP000677228">
    <property type="component" value="Unassembled WGS sequence"/>
</dbReference>
<dbReference type="EMBL" id="CAJNOK010031355">
    <property type="protein sequence ID" value="CAF1471229.1"/>
    <property type="molecule type" value="Genomic_DNA"/>
</dbReference>
<protein>
    <recommendedName>
        <fullName evidence="4">CUB domain-containing protein</fullName>
    </recommendedName>
</protein>
<dbReference type="PANTHER" id="PTHR24652:SF69">
    <property type="entry name" value="CUB DOMAIN-CONTAINING PROTEIN"/>
    <property type="match status" value="1"/>
</dbReference>
<evidence type="ECO:0000259" key="4">
    <source>
        <dbReference type="PROSITE" id="PS01180"/>
    </source>
</evidence>
<evidence type="ECO:0000256" key="1">
    <source>
        <dbReference type="ARBA" id="ARBA00023157"/>
    </source>
</evidence>
<feature type="signal peptide" evidence="3">
    <location>
        <begin position="1"/>
        <end position="23"/>
    </location>
</feature>
<name>A0A8S2FI21_9BILA</name>
<dbReference type="AlphaFoldDB" id="A0A8S2FI21"/>
<keyword evidence="1 2" id="KW-1015">Disulfide bond</keyword>
<dbReference type="SUPFAM" id="SSF49854">
    <property type="entry name" value="Spermadhesin, CUB domain"/>
    <property type="match status" value="1"/>
</dbReference>
<dbReference type="PROSITE" id="PS50068">
    <property type="entry name" value="LDLRA_2"/>
    <property type="match status" value="1"/>
</dbReference>
<dbReference type="Pfam" id="PF00431">
    <property type="entry name" value="CUB"/>
    <property type="match status" value="1"/>
</dbReference>
<feature type="disulfide bond" evidence="2">
    <location>
        <begin position="185"/>
        <end position="200"/>
    </location>
</feature>
<evidence type="ECO:0000256" key="2">
    <source>
        <dbReference type="PROSITE-ProRule" id="PRU00124"/>
    </source>
</evidence>
<evidence type="ECO:0000313" key="6">
    <source>
        <dbReference type="EMBL" id="CAF4263092.1"/>
    </source>
</evidence>
<feature type="disulfide bond" evidence="2">
    <location>
        <begin position="173"/>
        <end position="191"/>
    </location>
</feature>
<dbReference type="InterPro" id="IPR042333">
    <property type="entry name" value="LRAD2/Mig-13-like"/>
</dbReference>
<comment type="caution">
    <text evidence="5">The sequence shown here is derived from an EMBL/GenBank/DDBJ whole genome shotgun (WGS) entry which is preliminary data.</text>
</comment>
<organism evidence="5 7">
    <name type="scientific">Didymodactylos carnosus</name>
    <dbReference type="NCBI Taxonomy" id="1234261"/>
    <lineage>
        <taxon>Eukaryota</taxon>
        <taxon>Metazoa</taxon>
        <taxon>Spiralia</taxon>
        <taxon>Gnathifera</taxon>
        <taxon>Rotifera</taxon>
        <taxon>Eurotatoria</taxon>
        <taxon>Bdelloidea</taxon>
        <taxon>Philodinida</taxon>
        <taxon>Philodinidae</taxon>
        <taxon>Didymodactylos</taxon>
    </lineage>
</organism>
<feature type="domain" description="CUB" evidence="4">
    <location>
        <begin position="37"/>
        <end position="157"/>
    </location>
</feature>
<accession>A0A8S2FI21</accession>
<dbReference type="InterPro" id="IPR036055">
    <property type="entry name" value="LDL_receptor-like_sf"/>
</dbReference>
<dbReference type="InterPro" id="IPR002172">
    <property type="entry name" value="LDrepeatLR_classA_rpt"/>
</dbReference>
<evidence type="ECO:0000313" key="5">
    <source>
        <dbReference type="EMBL" id="CAF1471229.1"/>
    </source>
</evidence>
<dbReference type="Gene3D" id="2.60.120.290">
    <property type="entry name" value="Spermadhesin, CUB domain"/>
    <property type="match status" value="1"/>
</dbReference>